<reference evidence="1" key="1">
    <citation type="submission" date="2022-12" db="EMBL/GenBank/DDBJ databases">
        <title>Genome assemblies of Blomia tropicalis.</title>
        <authorList>
            <person name="Cui Y."/>
        </authorList>
    </citation>
    <scope>NUCLEOTIDE SEQUENCE</scope>
    <source>
        <tissue evidence="1">Adult mites</tissue>
    </source>
</reference>
<accession>A0A9Q0MG14</accession>
<evidence type="ECO:0000313" key="2">
    <source>
        <dbReference type="Proteomes" id="UP001142055"/>
    </source>
</evidence>
<gene>
    <name evidence="1" type="ORF">RDWZM_003018</name>
</gene>
<dbReference type="OMA" id="QTHAEYV"/>
<dbReference type="Proteomes" id="UP001142055">
    <property type="component" value="Chromosome 1"/>
</dbReference>
<protein>
    <submittedName>
        <fullName evidence="1">Uncharacterized protein</fullName>
    </submittedName>
</protein>
<evidence type="ECO:0000313" key="1">
    <source>
        <dbReference type="EMBL" id="KAJ6224473.1"/>
    </source>
</evidence>
<comment type="caution">
    <text evidence="1">The sequence shown here is derived from an EMBL/GenBank/DDBJ whole genome shotgun (WGS) entry which is preliminary data.</text>
</comment>
<dbReference type="AlphaFoldDB" id="A0A9Q0MG14"/>
<organism evidence="1 2">
    <name type="scientific">Blomia tropicalis</name>
    <name type="common">Mite</name>
    <dbReference type="NCBI Taxonomy" id="40697"/>
    <lineage>
        <taxon>Eukaryota</taxon>
        <taxon>Metazoa</taxon>
        <taxon>Ecdysozoa</taxon>
        <taxon>Arthropoda</taxon>
        <taxon>Chelicerata</taxon>
        <taxon>Arachnida</taxon>
        <taxon>Acari</taxon>
        <taxon>Acariformes</taxon>
        <taxon>Sarcoptiformes</taxon>
        <taxon>Astigmata</taxon>
        <taxon>Glycyphagoidea</taxon>
        <taxon>Echimyopodidae</taxon>
        <taxon>Blomia</taxon>
    </lineage>
</organism>
<dbReference type="EMBL" id="JAPWDV010000001">
    <property type="protein sequence ID" value="KAJ6224473.1"/>
    <property type="molecule type" value="Genomic_DNA"/>
</dbReference>
<proteinExistence type="predicted"/>
<keyword evidence="2" id="KW-1185">Reference proteome</keyword>
<sequence length="324" mass="34864">MASAATNDSIITDEPSPLPAIELGLNIQKIADIAMNPVLNNQSLIELYQESVEVIDDTDADSVLLQLDPVNNQSKTPPILVMAVYNPSVPSHEDLLNRFRLYFVNITESLPSSAQLNNAIGDLLRTTTPSTWDILRNFIKNQANAIIGAFWIPFNVGAKAMVQSTIEHAQNIHSGSTFGSAISKPVIMKAIDIPNNVAQRVLTLADSTSNAVQTFEQQSKQFSSQTVDAISNGVVNGSEHVYSQYIARPIGAFAGFNLNWMGNTLATLGEHVNNAGIHLNVLGQQWSSGAVKAVDAGATAIAWGLDDSVQLPGKRQSKSDLSEK</sequence>
<name>A0A9Q0MG14_BLOTA</name>